<organism evidence="1 2">
    <name type="scientific">Desulforamulus putei DSM 12395</name>
    <dbReference type="NCBI Taxonomy" id="1121429"/>
    <lineage>
        <taxon>Bacteria</taxon>
        <taxon>Bacillati</taxon>
        <taxon>Bacillota</taxon>
        <taxon>Clostridia</taxon>
        <taxon>Eubacteriales</taxon>
        <taxon>Peptococcaceae</taxon>
        <taxon>Desulforamulus</taxon>
    </lineage>
</organism>
<evidence type="ECO:0000313" key="1">
    <source>
        <dbReference type="EMBL" id="SHE59104.1"/>
    </source>
</evidence>
<keyword evidence="2" id="KW-1185">Reference proteome</keyword>
<dbReference type="AlphaFoldDB" id="A0A1M4UQX8"/>
<sequence>MQSTVSVNKPVMSFFHQSDYFGEFLTNFLPFFTVFTLNKPEAEECRFLRKHTLTAANINHSGAYFLGFNQLV</sequence>
<dbReference type="Proteomes" id="UP000184148">
    <property type="component" value="Unassembled WGS sequence"/>
</dbReference>
<dbReference type="EMBL" id="FQUY01000003">
    <property type="protein sequence ID" value="SHE59104.1"/>
    <property type="molecule type" value="Genomic_DNA"/>
</dbReference>
<proteinExistence type="predicted"/>
<accession>A0A1M4UQX8</accession>
<reference evidence="2" key="1">
    <citation type="submission" date="2016-11" db="EMBL/GenBank/DDBJ databases">
        <authorList>
            <person name="Varghese N."/>
            <person name="Submissions S."/>
        </authorList>
    </citation>
    <scope>NUCLEOTIDE SEQUENCE [LARGE SCALE GENOMIC DNA]</scope>
    <source>
        <strain evidence="2">DSM 12395</strain>
    </source>
</reference>
<name>A0A1M4UQX8_9FIRM</name>
<protein>
    <submittedName>
        <fullName evidence="1">Uncharacterized protein</fullName>
    </submittedName>
</protein>
<gene>
    <name evidence="1" type="ORF">SAMN02745133_00733</name>
</gene>
<evidence type="ECO:0000313" key="2">
    <source>
        <dbReference type="Proteomes" id="UP000184148"/>
    </source>
</evidence>